<dbReference type="EMBL" id="JACHJJ010000019">
    <property type="protein sequence ID" value="MBB5965747.1"/>
    <property type="molecule type" value="Genomic_DNA"/>
</dbReference>
<organism evidence="1 2">
    <name type="scientific">Planomonospora venezuelensis</name>
    <dbReference type="NCBI Taxonomy" id="1999"/>
    <lineage>
        <taxon>Bacteria</taxon>
        <taxon>Bacillati</taxon>
        <taxon>Actinomycetota</taxon>
        <taxon>Actinomycetes</taxon>
        <taxon>Streptosporangiales</taxon>
        <taxon>Streptosporangiaceae</taxon>
        <taxon>Planomonospora</taxon>
    </lineage>
</organism>
<evidence type="ECO:0000313" key="2">
    <source>
        <dbReference type="Proteomes" id="UP000562352"/>
    </source>
</evidence>
<accession>A0A841DAM0</accession>
<dbReference type="SUPFAM" id="SSF55729">
    <property type="entry name" value="Acyl-CoA N-acyltransferases (Nat)"/>
    <property type="match status" value="1"/>
</dbReference>
<dbReference type="AlphaFoldDB" id="A0A841DAM0"/>
<dbReference type="RefSeq" id="WP_184945392.1">
    <property type="nucleotide sequence ID" value="NZ_BAAAWZ010000001.1"/>
</dbReference>
<gene>
    <name evidence="1" type="ORF">FHS22_005037</name>
</gene>
<dbReference type="InterPro" id="IPR016181">
    <property type="entry name" value="Acyl_CoA_acyltransferase"/>
</dbReference>
<sequence>MGSIDVRRLTPEDWRTFRDIRLAALADAPEAFSSSLAREQAYDDARWQAMMAPERGHPRVELWVVDGNDRATGLYRRLGFEFTGEEEPCADDPRLRDRRMARALPVV</sequence>
<evidence type="ECO:0008006" key="3">
    <source>
        <dbReference type="Google" id="ProtNLM"/>
    </source>
</evidence>
<comment type="caution">
    <text evidence="1">The sequence shown here is derived from an EMBL/GenBank/DDBJ whole genome shotgun (WGS) entry which is preliminary data.</text>
</comment>
<reference evidence="1 2" key="1">
    <citation type="submission" date="2020-08" db="EMBL/GenBank/DDBJ databases">
        <title>Genomic Encyclopedia of Type Strains, Phase III (KMG-III): the genomes of soil and plant-associated and newly described type strains.</title>
        <authorList>
            <person name="Whitman W."/>
        </authorList>
    </citation>
    <scope>NUCLEOTIDE SEQUENCE [LARGE SCALE GENOMIC DNA]</scope>
    <source>
        <strain evidence="1 2">CECT 3303</strain>
    </source>
</reference>
<evidence type="ECO:0000313" key="1">
    <source>
        <dbReference type="EMBL" id="MBB5965747.1"/>
    </source>
</evidence>
<protein>
    <recommendedName>
        <fullName evidence="3">Acetyltransferase (GNAT) family protein</fullName>
    </recommendedName>
</protein>
<proteinExistence type="predicted"/>
<keyword evidence="2" id="KW-1185">Reference proteome</keyword>
<name>A0A841DAM0_PLAVE</name>
<dbReference type="Proteomes" id="UP000562352">
    <property type="component" value="Unassembled WGS sequence"/>
</dbReference>
<dbReference type="Gene3D" id="3.40.630.30">
    <property type="match status" value="1"/>
</dbReference>